<evidence type="ECO:0000259" key="3">
    <source>
        <dbReference type="PROSITE" id="PS50015"/>
    </source>
</evidence>
<protein>
    <recommendedName>
        <fullName evidence="3">Saposin B-type domain-containing protein</fullName>
    </recommendedName>
</protein>
<evidence type="ECO:0000313" key="5">
    <source>
        <dbReference type="Proteomes" id="UP001196413"/>
    </source>
</evidence>
<dbReference type="SUPFAM" id="SSF47862">
    <property type="entry name" value="Saposin"/>
    <property type="match status" value="1"/>
</dbReference>
<dbReference type="Gene3D" id="1.10.225.10">
    <property type="entry name" value="Saposin-like"/>
    <property type="match status" value="1"/>
</dbReference>
<feature type="chain" id="PRO_5041938934" description="Saposin B-type domain-containing protein" evidence="2">
    <location>
        <begin position="21"/>
        <end position="112"/>
    </location>
</feature>
<keyword evidence="2" id="KW-0732">Signal</keyword>
<accession>A0AAD5MLH6</accession>
<gene>
    <name evidence="4" type="ORF">KIN20_005487</name>
</gene>
<comment type="caution">
    <text evidence="4">The sequence shown here is derived from an EMBL/GenBank/DDBJ whole genome shotgun (WGS) entry which is preliminary data.</text>
</comment>
<organism evidence="4 5">
    <name type="scientific">Parelaphostrongylus tenuis</name>
    <name type="common">Meningeal worm</name>
    <dbReference type="NCBI Taxonomy" id="148309"/>
    <lineage>
        <taxon>Eukaryota</taxon>
        <taxon>Metazoa</taxon>
        <taxon>Ecdysozoa</taxon>
        <taxon>Nematoda</taxon>
        <taxon>Chromadorea</taxon>
        <taxon>Rhabditida</taxon>
        <taxon>Rhabditina</taxon>
        <taxon>Rhabditomorpha</taxon>
        <taxon>Strongyloidea</taxon>
        <taxon>Metastrongylidae</taxon>
        <taxon>Parelaphostrongylus</taxon>
    </lineage>
</organism>
<evidence type="ECO:0000313" key="4">
    <source>
        <dbReference type="EMBL" id="KAJ1349834.1"/>
    </source>
</evidence>
<dbReference type="EMBL" id="JAHQIW010000750">
    <property type="protein sequence ID" value="KAJ1349834.1"/>
    <property type="molecule type" value="Genomic_DNA"/>
</dbReference>
<dbReference type="PROSITE" id="PS50015">
    <property type="entry name" value="SAP_B"/>
    <property type="match status" value="1"/>
</dbReference>
<dbReference type="InterPro" id="IPR011001">
    <property type="entry name" value="Saposin-like"/>
</dbReference>
<name>A0AAD5MLH6_PARTN</name>
<feature type="domain" description="Saposin B-type" evidence="3">
    <location>
        <begin position="19"/>
        <end position="106"/>
    </location>
</feature>
<proteinExistence type="predicted"/>
<evidence type="ECO:0000256" key="2">
    <source>
        <dbReference type="SAM" id="SignalP"/>
    </source>
</evidence>
<sequence>MLRSCFIMASALIFINSGLDMECASCIKMVNNARQHFGERISNTTDLQFAEYFVRKCRHNRRKSPTLAAACEEMLQNHPLVLFNDLRNHITTLQTCVDCNLCLTTSTPSTYL</sequence>
<reference evidence="4" key="1">
    <citation type="submission" date="2021-06" db="EMBL/GenBank/DDBJ databases">
        <title>Parelaphostrongylus tenuis whole genome reference sequence.</title>
        <authorList>
            <person name="Garwood T.J."/>
            <person name="Larsen P.A."/>
            <person name="Fountain-Jones N.M."/>
            <person name="Garbe J.R."/>
            <person name="Macchietto M.G."/>
            <person name="Kania S.A."/>
            <person name="Gerhold R.W."/>
            <person name="Richards J.E."/>
            <person name="Wolf T.M."/>
        </authorList>
    </citation>
    <scope>NUCLEOTIDE SEQUENCE</scope>
    <source>
        <strain evidence="4">MNPRO001-30</strain>
        <tissue evidence="4">Meninges</tissue>
    </source>
</reference>
<evidence type="ECO:0000256" key="1">
    <source>
        <dbReference type="ARBA" id="ARBA00023157"/>
    </source>
</evidence>
<keyword evidence="5" id="KW-1185">Reference proteome</keyword>
<keyword evidence="1" id="KW-1015">Disulfide bond</keyword>
<dbReference type="InterPro" id="IPR008139">
    <property type="entry name" value="SaposinB_dom"/>
</dbReference>
<dbReference type="Proteomes" id="UP001196413">
    <property type="component" value="Unassembled WGS sequence"/>
</dbReference>
<dbReference type="AlphaFoldDB" id="A0AAD5MLH6"/>
<feature type="signal peptide" evidence="2">
    <location>
        <begin position="1"/>
        <end position="20"/>
    </location>
</feature>